<evidence type="ECO:0000313" key="2">
    <source>
        <dbReference type="EMBL" id="GFY50900.1"/>
    </source>
</evidence>
<dbReference type="AlphaFoldDB" id="A0A8X6XC88"/>
<feature type="region of interest" description="Disordered" evidence="1">
    <location>
        <begin position="1"/>
        <end position="21"/>
    </location>
</feature>
<gene>
    <name evidence="2" type="ORF">TNIN_133461</name>
</gene>
<sequence length="82" mass="9444">MEVSDWENKKEKNFSPCTPFTPVTQKVDLETSSRPNFPTNEPLSQMTGKKGFFGIPDEPDVQGLLMTFFQRLFPRNDPDMDD</sequence>
<reference evidence="2" key="1">
    <citation type="submission" date="2020-08" db="EMBL/GenBank/DDBJ databases">
        <title>Multicomponent nature underlies the extraordinary mechanical properties of spider dragline silk.</title>
        <authorList>
            <person name="Kono N."/>
            <person name="Nakamura H."/>
            <person name="Mori M."/>
            <person name="Yoshida Y."/>
            <person name="Ohtoshi R."/>
            <person name="Malay A.D."/>
            <person name="Moran D.A.P."/>
            <person name="Tomita M."/>
            <person name="Numata K."/>
            <person name="Arakawa K."/>
        </authorList>
    </citation>
    <scope>NUCLEOTIDE SEQUENCE</scope>
</reference>
<organism evidence="2 3">
    <name type="scientific">Trichonephila inaurata madagascariensis</name>
    <dbReference type="NCBI Taxonomy" id="2747483"/>
    <lineage>
        <taxon>Eukaryota</taxon>
        <taxon>Metazoa</taxon>
        <taxon>Ecdysozoa</taxon>
        <taxon>Arthropoda</taxon>
        <taxon>Chelicerata</taxon>
        <taxon>Arachnida</taxon>
        <taxon>Araneae</taxon>
        <taxon>Araneomorphae</taxon>
        <taxon>Entelegynae</taxon>
        <taxon>Araneoidea</taxon>
        <taxon>Nephilidae</taxon>
        <taxon>Trichonephila</taxon>
        <taxon>Trichonephila inaurata</taxon>
    </lineage>
</organism>
<feature type="compositionally biased region" description="Basic and acidic residues" evidence="1">
    <location>
        <begin position="1"/>
        <end position="13"/>
    </location>
</feature>
<protein>
    <submittedName>
        <fullName evidence="2">Uncharacterized protein</fullName>
    </submittedName>
</protein>
<comment type="caution">
    <text evidence="2">The sequence shown here is derived from an EMBL/GenBank/DDBJ whole genome shotgun (WGS) entry which is preliminary data.</text>
</comment>
<evidence type="ECO:0000313" key="3">
    <source>
        <dbReference type="Proteomes" id="UP000886998"/>
    </source>
</evidence>
<dbReference type="EMBL" id="BMAV01007786">
    <property type="protein sequence ID" value="GFY50900.1"/>
    <property type="molecule type" value="Genomic_DNA"/>
</dbReference>
<dbReference type="Proteomes" id="UP000886998">
    <property type="component" value="Unassembled WGS sequence"/>
</dbReference>
<keyword evidence="3" id="KW-1185">Reference proteome</keyword>
<name>A0A8X6XC88_9ARAC</name>
<proteinExistence type="predicted"/>
<evidence type="ECO:0000256" key="1">
    <source>
        <dbReference type="SAM" id="MobiDB-lite"/>
    </source>
</evidence>
<accession>A0A8X6XC88</accession>